<feature type="compositionally biased region" description="Polar residues" evidence="1">
    <location>
        <begin position="186"/>
        <end position="195"/>
    </location>
</feature>
<keyword evidence="3" id="KW-1185">Reference proteome</keyword>
<proteinExistence type="predicted"/>
<protein>
    <submittedName>
        <fullName evidence="2">Uncharacterized protein</fullName>
    </submittedName>
</protein>
<feature type="region of interest" description="Disordered" evidence="1">
    <location>
        <begin position="186"/>
        <end position="205"/>
    </location>
</feature>
<name>A0ABY7FYZ0_MYAAR</name>
<organism evidence="2 3">
    <name type="scientific">Mya arenaria</name>
    <name type="common">Soft-shell clam</name>
    <dbReference type="NCBI Taxonomy" id="6604"/>
    <lineage>
        <taxon>Eukaryota</taxon>
        <taxon>Metazoa</taxon>
        <taxon>Spiralia</taxon>
        <taxon>Lophotrochozoa</taxon>
        <taxon>Mollusca</taxon>
        <taxon>Bivalvia</taxon>
        <taxon>Autobranchia</taxon>
        <taxon>Heteroconchia</taxon>
        <taxon>Euheterodonta</taxon>
        <taxon>Imparidentia</taxon>
        <taxon>Neoheterodontei</taxon>
        <taxon>Myida</taxon>
        <taxon>Myoidea</taxon>
        <taxon>Myidae</taxon>
        <taxon>Mya</taxon>
    </lineage>
</organism>
<evidence type="ECO:0000313" key="3">
    <source>
        <dbReference type="Proteomes" id="UP001164746"/>
    </source>
</evidence>
<evidence type="ECO:0000313" key="2">
    <source>
        <dbReference type="EMBL" id="WAR26149.1"/>
    </source>
</evidence>
<evidence type="ECO:0000256" key="1">
    <source>
        <dbReference type="SAM" id="MobiDB-lite"/>
    </source>
</evidence>
<sequence length="237" mass="26988">MEIVMQNIFQIGTTGAKRSMMHICLRNSTALRHSMQTYVPMRSFMKSYPRGGGMYMSALQTCRAGARADSQQTRSFWYMHSRNSLAAWRCKIHQLFHYSGLVPENCRITNSLLRLGVDNRRFRQQQCETFATIIQRRPSAYVAKNFRSSNLASTKMPKQQNISSAQFVCGSSNAANYVQRKYYTPKSISQQADETPSSDDEEDRKAEYDFRNVNSSFPEHSAMHIGVSCLSSAATIL</sequence>
<accession>A0ABY7FYZ0</accession>
<dbReference type="EMBL" id="CP111025">
    <property type="protein sequence ID" value="WAR26149.1"/>
    <property type="molecule type" value="Genomic_DNA"/>
</dbReference>
<reference evidence="2" key="1">
    <citation type="submission" date="2022-11" db="EMBL/GenBank/DDBJ databases">
        <title>Centuries of genome instability and evolution in soft-shell clam transmissible cancer (bioRxiv).</title>
        <authorList>
            <person name="Hart S.F.M."/>
            <person name="Yonemitsu M.A."/>
            <person name="Giersch R.M."/>
            <person name="Beal B.F."/>
            <person name="Arriagada G."/>
            <person name="Davis B.W."/>
            <person name="Ostrander E.A."/>
            <person name="Goff S.P."/>
            <person name="Metzger M.J."/>
        </authorList>
    </citation>
    <scope>NUCLEOTIDE SEQUENCE</scope>
    <source>
        <strain evidence="2">MELC-2E11</strain>
        <tissue evidence="2">Siphon/mantle</tissue>
    </source>
</reference>
<gene>
    <name evidence="2" type="ORF">MAR_011853</name>
</gene>
<dbReference type="Proteomes" id="UP001164746">
    <property type="component" value="Chromosome 14"/>
</dbReference>